<evidence type="ECO:0000313" key="2">
    <source>
        <dbReference type="Proteomes" id="UP000642748"/>
    </source>
</evidence>
<name>A0A8J3R2U1_9ACTN</name>
<evidence type="ECO:0000313" key="1">
    <source>
        <dbReference type="EMBL" id="GIH20759.1"/>
    </source>
</evidence>
<dbReference type="Proteomes" id="UP000642748">
    <property type="component" value="Unassembled WGS sequence"/>
</dbReference>
<reference evidence="1" key="1">
    <citation type="submission" date="2021-01" db="EMBL/GenBank/DDBJ databases">
        <title>Whole genome shotgun sequence of Rugosimonospora africana NBRC 104875.</title>
        <authorList>
            <person name="Komaki H."/>
            <person name="Tamura T."/>
        </authorList>
    </citation>
    <scope>NUCLEOTIDE SEQUENCE</scope>
    <source>
        <strain evidence="1">NBRC 104875</strain>
    </source>
</reference>
<sequence length="80" mass="8527">MLVDLPSYPDWHPAIVETSGELRVGARQREVVRTGGELGGVLVPFLRGRLATDTLAQFNAALGGLAARLNGARPHSEPSH</sequence>
<comment type="caution">
    <text evidence="1">The sequence shown here is derived from an EMBL/GenBank/DDBJ whole genome shotgun (WGS) entry which is preliminary data.</text>
</comment>
<dbReference type="RefSeq" id="WP_203924175.1">
    <property type="nucleotide sequence ID" value="NZ_BONZ01000104.1"/>
</dbReference>
<organism evidence="1 2">
    <name type="scientific">Rugosimonospora africana</name>
    <dbReference type="NCBI Taxonomy" id="556532"/>
    <lineage>
        <taxon>Bacteria</taxon>
        <taxon>Bacillati</taxon>
        <taxon>Actinomycetota</taxon>
        <taxon>Actinomycetes</taxon>
        <taxon>Micromonosporales</taxon>
        <taxon>Micromonosporaceae</taxon>
        <taxon>Rugosimonospora</taxon>
    </lineage>
</organism>
<protein>
    <submittedName>
        <fullName evidence="1">Uncharacterized protein</fullName>
    </submittedName>
</protein>
<dbReference type="AlphaFoldDB" id="A0A8J3R2U1"/>
<keyword evidence="2" id="KW-1185">Reference proteome</keyword>
<accession>A0A8J3R2U1</accession>
<gene>
    <name evidence="1" type="ORF">Raf01_89310</name>
</gene>
<dbReference type="EMBL" id="BONZ01000104">
    <property type="protein sequence ID" value="GIH20759.1"/>
    <property type="molecule type" value="Genomic_DNA"/>
</dbReference>
<proteinExistence type="predicted"/>